<evidence type="ECO:0008006" key="3">
    <source>
        <dbReference type="Google" id="ProtNLM"/>
    </source>
</evidence>
<protein>
    <recommendedName>
        <fullName evidence="3">Secreted protein</fullName>
    </recommendedName>
</protein>
<name>A0ABP6H964_9ACTN</name>
<keyword evidence="2" id="KW-1185">Reference proteome</keyword>
<evidence type="ECO:0000313" key="1">
    <source>
        <dbReference type="EMBL" id="GAA2737695.1"/>
    </source>
</evidence>
<organism evidence="1 2">
    <name type="scientific">Actinocorallia aurantiaca</name>
    <dbReference type="NCBI Taxonomy" id="46204"/>
    <lineage>
        <taxon>Bacteria</taxon>
        <taxon>Bacillati</taxon>
        <taxon>Actinomycetota</taxon>
        <taxon>Actinomycetes</taxon>
        <taxon>Streptosporangiales</taxon>
        <taxon>Thermomonosporaceae</taxon>
        <taxon>Actinocorallia</taxon>
    </lineage>
</organism>
<dbReference type="EMBL" id="BAAATZ010000035">
    <property type="protein sequence ID" value="GAA2737695.1"/>
    <property type="molecule type" value="Genomic_DNA"/>
</dbReference>
<accession>A0ABP6H964</accession>
<comment type="caution">
    <text evidence="1">The sequence shown here is derived from an EMBL/GenBank/DDBJ whole genome shotgun (WGS) entry which is preliminary data.</text>
</comment>
<dbReference type="Proteomes" id="UP001501842">
    <property type="component" value="Unassembled WGS sequence"/>
</dbReference>
<gene>
    <name evidence="1" type="ORF">GCM10010439_68820</name>
</gene>
<sequence length="176" mass="19223">MGDAVTVRIVTTRGKDVADAAIWTKKTDIFLRMRELVIAGLTVVALAAPAGAADARPAHPSEAVSLKASERTKTRLADSYYTSYAHDLACARRSKVVGPKRLYYGKIVTEGKPSVYWAVGDIRLSCNRLSAQDGPHVWRKLGIEGRWVYKGDTGGYLCGKVPRKMLKAWKLGCSPT</sequence>
<reference evidence="2" key="1">
    <citation type="journal article" date="2019" name="Int. J. Syst. Evol. Microbiol.">
        <title>The Global Catalogue of Microorganisms (GCM) 10K type strain sequencing project: providing services to taxonomists for standard genome sequencing and annotation.</title>
        <authorList>
            <consortium name="The Broad Institute Genomics Platform"/>
            <consortium name="The Broad Institute Genome Sequencing Center for Infectious Disease"/>
            <person name="Wu L."/>
            <person name="Ma J."/>
        </authorList>
    </citation>
    <scope>NUCLEOTIDE SEQUENCE [LARGE SCALE GENOMIC DNA]</scope>
    <source>
        <strain evidence="2">JCM 8201</strain>
    </source>
</reference>
<evidence type="ECO:0000313" key="2">
    <source>
        <dbReference type="Proteomes" id="UP001501842"/>
    </source>
</evidence>
<proteinExistence type="predicted"/>